<dbReference type="AlphaFoldDB" id="A0A8D8PRT1"/>
<feature type="compositionally biased region" description="Low complexity" evidence="1">
    <location>
        <begin position="163"/>
        <end position="179"/>
    </location>
</feature>
<evidence type="ECO:0000256" key="1">
    <source>
        <dbReference type="SAM" id="MobiDB-lite"/>
    </source>
</evidence>
<sequence length="332" mass="35569">MDSDNSSMDGEVDTHWRESLDTKDKNEEQFSGKGPKMEYLCPALTLFLQNALILIPIPTGKGPKSPPENNDLEATSPVSSQGSPRSQSPSGYNSDTKQPHTPGSGPNEKGEQNGDHDADDRLSLSPPPEDRPQSPENRESRSPSPTINHNQNHHSPPDDNTRSHPASPKSPAGSPANNAHSPDKEEEDGVDNAHKVNKSLAEDLSDVSDIESDGGDDDILNAEDEEEEEKDERDSDGEGKRGRSKMNGGVTMSLAVTDEEQLDFDEDPTDETNLPGAGTMEREEGEDEDGELPGDKPNTGGGADGGEKRGGGGGGRKKLTRVAALNLFLKFN</sequence>
<reference evidence="2" key="1">
    <citation type="submission" date="2021-05" db="EMBL/GenBank/DDBJ databases">
        <authorList>
            <person name="Alioto T."/>
            <person name="Alioto T."/>
            <person name="Gomez Garrido J."/>
        </authorList>
    </citation>
    <scope>NUCLEOTIDE SEQUENCE</scope>
</reference>
<evidence type="ECO:0000313" key="2">
    <source>
        <dbReference type="EMBL" id="CAG6611664.1"/>
    </source>
</evidence>
<feature type="compositionally biased region" description="Acidic residues" evidence="1">
    <location>
        <begin position="203"/>
        <end position="231"/>
    </location>
</feature>
<protein>
    <submittedName>
        <fullName evidence="2">Uncharacterized protein</fullName>
    </submittedName>
</protein>
<feature type="compositionally biased region" description="Basic and acidic residues" evidence="1">
    <location>
        <begin position="232"/>
        <end position="241"/>
    </location>
</feature>
<proteinExistence type="predicted"/>
<feature type="compositionally biased region" description="Low complexity" evidence="1">
    <location>
        <begin position="76"/>
        <end position="91"/>
    </location>
</feature>
<organism evidence="2">
    <name type="scientific">Cacopsylla melanoneura</name>
    <dbReference type="NCBI Taxonomy" id="428564"/>
    <lineage>
        <taxon>Eukaryota</taxon>
        <taxon>Metazoa</taxon>
        <taxon>Ecdysozoa</taxon>
        <taxon>Arthropoda</taxon>
        <taxon>Hexapoda</taxon>
        <taxon>Insecta</taxon>
        <taxon>Pterygota</taxon>
        <taxon>Neoptera</taxon>
        <taxon>Paraneoptera</taxon>
        <taxon>Hemiptera</taxon>
        <taxon>Sternorrhyncha</taxon>
        <taxon>Psylloidea</taxon>
        <taxon>Psyllidae</taxon>
        <taxon>Psyllinae</taxon>
        <taxon>Cacopsylla</taxon>
    </lineage>
</organism>
<dbReference type="EMBL" id="HBUF01022380">
    <property type="protein sequence ID" value="CAG6611666.1"/>
    <property type="molecule type" value="Transcribed_RNA"/>
</dbReference>
<feature type="region of interest" description="Disordered" evidence="1">
    <location>
        <begin position="1"/>
        <end position="35"/>
    </location>
</feature>
<feature type="compositionally biased region" description="Acidic residues" evidence="1">
    <location>
        <begin position="257"/>
        <end position="270"/>
    </location>
</feature>
<dbReference type="EMBL" id="HBUF01022379">
    <property type="protein sequence ID" value="CAG6611664.1"/>
    <property type="molecule type" value="Transcribed_RNA"/>
</dbReference>
<accession>A0A8D8PRT1</accession>
<feature type="compositionally biased region" description="Acidic residues" evidence="1">
    <location>
        <begin position="283"/>
        <end position="292"/>
    </location>
</feature>
<name>A0A8D8PRT1_9HEMI</name>
<feature type="compositionally biased region" description="Polar residues" evidence="1">
    <location>
        <begin position="92"/>
        <end position="101"/>
    </location>
</feature>
<feature type="compositionally biased region" description="Basic and acidic residues" evidence="1">
    <location>
        <begin position="108"/>
        <end position="141"/>
    </location>
</feature>
<feature type="compositionally biased region" description="Basic and acidic residues" evidence="1">
    <location>
        <begin position="12"/>
        <end position="30"/>
    </location>
</feature>
<feature type="region of interest" description="Disordered" evidence="1">
    <location>
        <begin position="56"/>
        <end position="319"/>
    </location>
</feature>